<accession>A0A9J6CQD5</accession>
<keyword evidence="1" id="KW-0812">Transmembrane</keyword>
<dbReference type="GO" id="GO:0016020">
    <property type="term" value="C:membrane"/>
    <property type="evidence" value="ECO:0007669"/>
    <property type="project" value="UniProtKB-SubCell"/>
</dbReference>
<gene>
    <name evidence="4" type="ORF">PVAND_013336</name>
</gene>
<dbReference type="EMBL" id="JADBJN010000001">
    <property type="protein sequence ID" value="KAG5684087.1"/>
    <property type="molecule type" value="Genomic_DNA"/>
</dbReference>
<keyword evidence="2" id="KW-0732">Signal</keyword>
<dbReference type="SMART" id="SM00060">
    <property type="entry name" value="FN3"/>
    <property type="match status" value="5"/>
</dbReference>
<dbReference type="Pfam" id="PF00041">
    <property type="entry name" value="fn3"/>
    <property type="match status" value="2"/>
</dbReference>
<dbReference type="InterPro" id="IPR003961">
    <property type="entry name" value="FN3_dom"/>
</dbReference>
<dbReference type="CDD" id="cd00063">
    <property type="entry name" value="FN3"/>
    <property type="match status" value="4"/>
</dbReference>
<dbReference type="InterPro" id="IPR050713">
    <property type="entry name" value="RTP_Phos/Ushers"/>
</dbReference>
<dbReference type="Proteomes" id="UP001107558">
    <property type="component" value="Chromosome 1"/>
</dbReference>
<evidence type="ECO:0000256" key="2">
    <source>
        <dbReference type="SAM" id="SignalP"/>
    </source>
</evidence>
<reference evidence="4" key="1">
    <citation type="submission" date="2021-03" db="EMBL/GenBank/DDBJ databases">
        <title>Chromosome level genome of the anhydrobiotic midge Polypedilum vanderplanki.</title>
        <authorList>
            <person name="Yoshida Y."/>
            <person name="Kikawada T."/>
            <person name="Gusev O."/>
        </authorList>
    </citation>
    <scope>NUCLEOTIDE SEQUENCE</scope>
    <source>
        <strain evidence="4">NIAS01</strain>
        <tissue evidence="4">Whole body or cell culture</tissue>
    </source>
</reference>
<feature type="domain" description="Fibronectin type-III" evidence="3">
    <location>
        <begin position="339"/>
        <end position="437"/>
    </location>
</feature>
<dbReference type="InterPro" id="IPR013783">
    <property type="entry name" value="Ig-like_fold"/>
</dbReference>
<comment type="caution">
    <text evidence="4">The sequence shown here is derived from an EMBL/GenBank/DDBJ whole genome shotgun (WGS) entry which is preliminary data.</text>
</comment>
<protein>
    <recommendedName>
        <fullName evidence="3">Fibronectin type-III domain-containing protein</fullName>
    </recommendedName>
</protein>
<feature type="signal peptide" evidence="2">
    <location>
        <begin position="1"/>
        <end position="17"/>
    </location>
</feature>
<name>A0A9J6CQD5_POLVA</name>
<dbReference type="PANTHER" id="PTHR46957">
    <property type="entry name" value="CYTOKINE RECEPTOR"/>
    <property type="match status" value="1"/>
</dbReference>
<dbReference type="InterPro" id="IPR036116">
    <property type="entry name" value="FN3_sf"/>
</dbReference>
<sequence length="1168" mass="133623">MIILIVVLLTQLICINAGTPIDCKAIDSTKFKDTFEFKYSGGQKGLKLNFDLTKNTFDHQGCKFEIKKMETRVYGSNSRKSVKIQNALNGLIACTEYTVFLKILNKQSKKEFEYENVVRTKPDNVETKINLSVKNVTENSVDLDWSTNSKGCLLSYGIIVKNKQDEIVKNITDVKGNPHTLTNLTLPGNFTVLVIGFDDKGSKISSNVANFRIIGDEIEESTTKYEHATTHQSEVKNSTTIRNEIESDYDENLEISLYVVNVDTKSVELKWNCSYDDMKDLVYHLMIHDSQRKLIFDKNISNDNSIIIKDVLEPCNLYNASVSVYDHTKSIEFTTKEMQPGNVTNFNFQSNETHSKISWMRPTENGDCVTNYKITCKGSFDNSISFTRIFTNKSTSYVFNKLPYSTEITFHVYANWSTLDSNQTSVLIKSFEHFDKNKFVVENVREFRLSVTEVHILWSFNSVYMTIFKEFQISVGNQQFNTTNHYINFEIDACVGKNYTVIIKCISMEGTAGKNVIYQTQLDDNDVQLSAINDRDIKVKQTDEKIIIEWKPNVKEKSCIGHYEVEYLNNVTIYEQPRMEIHKFISCVTYQIGITPVTKKGRAGKEKVFEFDTNVKALPKPLPLKLHSSSNQHLTFSVSINEEFKRCVMMKPTLIEVSCNDEINVERNITKVETDYKVIMNNLKPNTQYKCTAIIKTKNEKSEFSDAVVFETQQDSPQAPNNLKVSLLANNSIDVTWQANNLTGFADYYKIHVILHKTLFTIDDDCQKIFRNVTIIESSSEQEIISNLLPHSNYKIKILAVNKYGKGNFSEEAHFTTLPSKPTKPRDVKINYEHNEGNENLKAEITWKPPCFMNGIFTLYTIKINGHRNGLKNHVETKATSNPKLMIDDLKLGYNYEVEIQAVNQNNIYGDVLKHKFIAPSGIPLIEDLKDWTTLGKSDEKLNPDSIQVLMKRRIFVSSVGDITGIMFLIFSRNCHDLPQPQFGYLKNTSTQLPQAINGELNCTQFYQQTDLLQNPLDYNEEIELKKDLNVYNTSFTLGEGKCSKQLFKQSKNCNGPLKPNESYGLVARIFTKDAFRDTEPVYFETRNNFHIALIFQAIPVIVIGCVIIALLISLLTCVICCWMTRRQKKIKKKEKEAAEAAESLFSFTSYCVVDKNPIPKTQFDPLL</sequence>
<evidence type="ECO:0000313" key="4">
    <source>
        <dbReference type="EMBL" id="KAG5684087.1"/>
    </source>
</evidence>
<dbReference type="PROSITE" id="PS50853">
    <property type="entry name" value="FN3"/>
    <property type="match status" value="3"/>
</dbReference>
<evidence type="ECO:0000259" key="3">
    <source>
        <dbReference type="PROSITE" id="PS50853"/>
    </source>
</evidence>
<proteinExistence type="predicted"/>
<feature type="domain" description="Fibronectin type-III" evidence="3">
    <location>
        <begin position="719"/>
        <end position="820"/>
    </location>
</feature>
<dbReference type="Gene3D" id="2.60.40.10">
    <property type="entry name" value="Immunoglobulins"/>
    <property type="match status" value="5"/>
</dbReference>
<organism evidence="4 5">
    <name type="scientific">Polypedilum vanderplanki</name>
    <name type="common">Sleeping chironomid midge</name>
    <dbReference type="NCBI Taxonomy" id="319348"/>
    <lineage>
        <taxon>Eukaryota</taxon>
        <taxon>Metazoa</taxon>
        <taxon>Ecdysozoa</taxon>
        <taxon>Arthropoda</taxon>
        <taxon>Hexapoda</taxon>
        <taxon>Insecta</taxon>
        <taxon>Pterygota</taxon>
        <taxon>Neoptera</taxon>
        <taxon>Endopterygota</taxon>
        <taxon>Diptera</taxon>
        <taxon>Nematocera</taxon>
        <taxon>Chironomoidea</taxon>
        <taxon>Chironomidae</taxon>
        <taxon>Chironominae</taxon>
        <taxon>Polypedilum</taxon>
        <taxon>Polypedilum</taxon>
    </lineage>
</organism>
<dbReference type="SUPFAM" id="SSF49265">
    <property type="entry name" value="Fibronectin type III"/>
    <property type="match status" value="4"/>
</dbReference>
<evidence type="ECO:0000313" key="5">
    <source>
        <dbReference type="Proteomes" id="UP001107558"/>
    </source>
</evidence>
<keyword evidence="5" id="KW-1185">Reference proteome</keyword>
<evidence type="ECO:0000256" key="1">
    <source>
        <dbReference type="SAM" id="Phobius"/>
    </source>
</evidence>
<feature type="transmembrane region" description="Helical" evidence="1">
    <location>
        <begin position="1094"/>
        <end position="1124"/>
    </location>
</feature>
<feature type="chain" id="PRO_5039929738" description="Fibronectin type-III domain-containing protein" evidence="2">
    <location>
        <begin position="18"/>
        <end position="1168"/>
    </location>
</feature>
<keyword evidence="1" id="KW-0472">Membrane</keyword>
<dbReference type="PANTHER" id="PTHR46957:SF3">
    <property type="entry name" value="CYTOKINE RECEPTOR"/>
    <property type="match status" value="1"/>
</dbReference>
<keyword evidence="1" id="KW-1133">Transmembrane helix</keyword>
<feature type="domain" description="Fibronectin type-III" evidence="3">
    <location>
        <begin position="824"/>
        <end position="922"/>
    </location>
</feature>
<dbReference type="AlphaFoldDB" id="A0A9J6CQD5"/>
<dbReference type="OrthoDB" id="7790906at2759"/>